<protein>
    <recommendedName>
        <fullName evidence="5">Glycosyltransferase subfamily 4-like N-terminal domain-containing protein</fullName>
    </recommendedName>
</protein>
<dbReference type="InterPro" id="IPR028098">
    <property type="entry name" value="Glyco_trans_4-like_N"/>
</dbReference>
<evidence type="ECO:0008006" key="5">
    <source>
        <dbReference type="Google" id="ProtNLM"/>
    </source>
</evidence>
<dbReference type="PANTHER" id="PTHR45947">
    <property type="entry name" value="SULFOQUINOVOSYL TRANSFERASE SQD2"/>
    <property type="match status" value="1"/>
</dbReference>
<dbReference type="Proteomes" id="UP000178650">
    <property type="component" value="Unassembled WGS sequence"/>
</dbReference>
<dbReference type="Gene3D" id="3.40.50.2000">
    <property type="entry name" value="Glycogen Phosphorylase B"/>
    <property type="match status" value="2"/>
</dbReference>
<proteinExistence type="predicted"/>
<organism evidence="3 4">
    <name type="scientific">Candidatus Staskawiczbacteria bacterium RIFOXYB1_FULL_37_44</name>
    <dbReference type="NCBI Taxonomy" id="1802223"/>
    <lineage>
        <taxon>Bacteria</taxon>
        <taxon>Candidatus Staskawicziibacteriota</taxon>
    </lineage>
</organism>
<evidence type="ECO:0000313" key="4">
    <source>
        <dbReference type="Proteomes" id="UP000178650"/>
    </source>
</evidence>
<dbReference type="InterPro" id="IPR001296">
    <property type="entry name" value="Glyco_trans_1"/>
</dbReference>
<name>A0A1G2IY79_9BACT</name>
<dbReference type="InterPro" id="IPR050194">
    <property type="entry name" value="Glycosyltransferase_grp1"/>
</dbReference>
<dbReference type="Pfam" id="PF13439">
    <property type="entry name" value="Glyco_transf_4"/>
    <property type="match status" value="1"/>
</dbReference>
<dbReference type="EMBL" id="MHPJ01000009">
    <property type="protein sequence ID" value="OGZ79088.1"/>
    <property type="molecule type" value="Genomic_DNA"/>
</dbReference>
<evidence type="ECO:0000313" key="3">
    <source>
        <dbReference type="EMBL" id="OGZ79088.1"/>
    </source>
</evidence>
<feature type="domain" description="Glycosyltransferase subfamily 4-like N-terminal" evidence="2">
    <location>
        <begin position="91"/>
        <end position="195"/>
    </location>
</feature>
<dbReference type="PANTHER" id="PTHR45947:SF3">
    <property type="entry name" value="SULFOQUINOVOSYL TRANSFERASE SQD2"/>
    <property type="match status" value="1"/>
</dbReference>
<comment type="caution">
    <text evidence="3">The sequence shown here is derived from an EMBL/GenBank/DDBJ whole genome shotgun (WGS) entry which is preliminary data.</text>
</comment>
<evidence type="ECO:0000259" key="1">
    <source>
        <dbReference type="Pfam" id="PF00534"/>
    </source>
</evidence>
<reference evidence="3 4" key="1">
    <citation type="journal article" date="2016" name="Nat. Commun.">
        <title>Thousands of microbial genomes shed light on interconnected biogeochemical processes in an aquifer system.</title>
        <authorList>
            <person name="Anantharaman K."/>
            <person name="Brown C.T."/>
            <person name="Hug L.A."/>
            <person name="Sharon I."/>
            <person name="Castelle C.J."/>
            <person name="Probst A.J."/>
            <person name="Thomas B.C."/>
            <person name="Singh A."/>
            <person name="Wilkins M.J."/>
            <person name="Karaoz U."/>
            <person name="Brodie E.L."/>
            <person name="Williams K.H."/>
            <person name="Hubbard S.S."/>
            <person name="Banfield J.F."/>
        </authorList>
    </citation>
    <scope>NUCLEOTIDE SEQUENCE [LARGE SCALE GENOMIC DNA]</scope>
</reference>
<dbReference type="Pfam" id="PF00534">
    <property type="entry name" value="Glycos_transf_1"/>
    <property type="match status" value="1"/>
</dbReference>
<dbReference type="CDD" id="cd03801">
    <property type="entry name" value="GT4_PimA-like"/>
    <property type="match status" value="1"/>
</dbReference>
<feature type="domain" description="Glycosyl transferase family 1" evidence="1">
    <location>
        <begin position="199"/>
        <end position="347"/>
    </location>
</feature>
<gene>
    <name evidence="3" type="ORF">A2358_03825</name>
</gene>
<dbReference type="GO" id="GO:0016757">
    <property type="term" value="F:glycosyltransferase activity"/>
    <property type="evidence" value="ECO:0007669"/>
    <property type="project" value="InterPro"/>
</dbReference>
<dbReference type="STRING" id="1802223.A2358_03825"/>
<sequence length="377" mass="43024">MKILTHIKFAQTGGIAQVVLAFMEFVEKSKGKNLSIVAVNITDSKKTSVKKVNAKKTSTISVEIQVPAIAKVVGRAKNLAEVKKEYEGIILAYQNAIKEEKPDLVLINGTYFMPWCLLLAAERENIPAVVHYHGVLAKEVQNWEKRQRKIFLDMERCFDKKNIFYIFPSKMTKNVVEKEVFKHKIKKSAIIPNPVPEYFFEQEYKAENKNIGIVSRWTGVKNVRFCEKLAIYNNENGNRFVVNVITDLDKNNKRYKELAKLIKFHKPRSNEKLAIFYKNMGVVISPSHFETYGNVAKESIATGTPAMVSLNMGVSEAFKNLGLHDWIINFDSVEEVYGKIENVMGERVRGNVKDKMKELYAPCKIFKKMVSVLNSAT</sequence>
<evidence type="ECO:0000259" key="2">
    <source>
        <dbReference type="Pfam" id="PF13439"/>
    </source>
</evidence>
<dbReference type="AlphaFoldDB" id="A0A1G2IY79"/>
<accession>A0A1G2IY79</accession>
<dbReference type="SUPFAM" id="SSF53756">
    <property type="entry name" value="UDP-Glycosyltransferase/glycogen phosphorylase"/>
    <property type="match status" value="1"/>
</dbReference>